<name>A0A0W0WU99_9GAMM</name>
<dbReference type="Proteomes" id="UP000054725">
    <property type="component" value="Unassembled WGS sequence"/>
</dbReference>
<reference evidence="2 3" key="1">
    <citation type="submission" date="2015-11" db="EMBL/GenBank/DDBJ databases">
        <title>Genomic analysis of 38 Legionella species identifies large and diverse effector repertoires.</title>
        <authorList>
            <person name="Burstein D."/>
            <person name="Amaro F."/>
            <person name="Zusman T."/>
            <person name="Lifshitz Z."/>
            <person name="Cohen O."/>
            <person name="Gilbert J.A."/>
            <person name="Pupko T."/>
            <person name="Shuman H.A."/>
            <person name="Segal G."/>
        </authorList>
    </citation>
    <scope>NUCLEOTIDE SEQUENCE [LARGE SCALE GENOMIC DNA]</scope>
    <source>
        <strain evidence="2 3">ATCC 49506</strain>
    </source>
</reference>
<proteinExistence type="predicted"/>
<gene>
    <name evidence="2" type="ORF">Lnau_0889</name>
</gene>
<keyword evidence="1" id="KW-0472">Membrane</keyword>
<dbReference type="STRING" id="45070.Lnau_0889"/>
<keyword evidence="1" id="KW-1133">Transmembrane helix</keyword>
<organism evidence="2 3">
    <name type="scientific">Legionella nautarum</name>
    <dbReference type="NCBI Taxonomy" id="45070"/>
    <lineage>
        <taxon>Bacteria</taxon>
        <taxon>Pseudomonadati</taxon>
        <taxon>Pseudomonadota</taxon>
        <taxon>Gammaproteobacteria</taxon>
        <taxon>Legionellales</taxon>
        <taxon>Legionellaceae</taxon>
        <taxon>Legionella</taxon>
    </lineage>
</organism>
<dbReference type="InterPro" id="IPR054636">
    <property type="entry name" value="CydP"/>
</dbReference>
<protein>
    <submittedName>
        <fullName evidence="2">Uncharacterized protein</fullName>
    </submittedName>
</protein>
<dbReference type="NCBIfam" id="NF045611">
    <property type="entry name" value="small_CydP"/>
    <property type="match status" value="1"/>
</dbReference>
<dbReference type="AlphaFoldDB" id="A0A0W0WU99"/>
<keyword evidence="3" id="KW-1185">Reference proteome</keyword>
<sequence length="52" mass="6255">MKPYTKDILRTVAVKLVLLFLLWYFCVKDMHPNLSNSREWLFGKTEHQVFTP</sequence>
<evidence type="ECO:0000313" key="2">
    <source>
        <dbReference type="EMBL" id="KTD35905.1"/>
    </source>
</evidence>
<keyword evidence="1" id="KW-0812">Transmembrane</keyword>
<dbReference type="PATRIC" id="fig|45070.6.peg.942"/>
<evidence type="ECO:0000313" key="3">
    <source>
        <dbReference type="Proteomes" id="UP000054725"/>
    </source>
</evidence>
<dbReference type="EMBL" id="LNYO01000013">
    <property type="protein sequence ID" value="KTD35905.1"/>
    <property type="molecule type" value="Genomic_DNA"/>
</dbReference>
<accession>A0A0W0WU99</accession>
<feature type="transmembrane region" description="Helical" evidence="1">
    <location>
        <begin position="7"/>
        <end position="25"/>
    </location>
</feature>
<comment type="caution">
    <text evidence="2">The sequence shown here is derived from an EMBL/GenBank/DDBJ whole genome shotgun (WGS) entry which is preliminary data.</text>
</comment>
<evidence type="ECO:0000256" key="1">
    <source>
        <dbReference type="SAM" id="Phobius"/>
    </source>
</evidence>